<sequence length="56" mass="6025">MTPARRKLIGNIFLVLTLIFTVTALSQGGLWWAAVTVSAAITLWGIGTKSDHKDAL</sequence>
<reference evidence="2" key="2">
    <citation type="submission" date="2021-04" db="EMBL/GenBank/DDBJ databases">
        <authorList>
            <person name="Gilroy R."/>
        </authorList>
    </citation>
    <scope>NUCLEOTIDE SEQUENCE</scope>
    <source>
        <strain evidence="2">ChiHjej12B11-9195</strain>
    </source>
</reference>
<gene>
    <name evidence="2" type="ORF">H9821_03560</name>
</gene>
<evidence type="ECO:0000256" key="1">
    <source>
        <dbReference type="SAM" id="Phobius"/>
    </source>
</evidence>
<accession>A0A9D1ZS03</accession>
<reference evidence="2" key="1">
    <citation type="journal article" date="2021" name="PeerJ">
        <title>Extensive microbial diversity within the chicken gut microbiome revealed by metagenomics and culture.</title>
        <authorList>
            <person name="Gilroy R."/>
            <person name="Ravi A."/>
            <person name="Getino M."/>
            <person name="Pursley I."/>
            <person name="Horton D.L."/>
            <person name="Alikhan N.F."/>
            <person name="Baker D."/>
            <person name="Gharbi K."/>
            <person name="Hall N."/>
            <person name="Watson M."/>
            <person name="Adriaenssens E.M."/>
            <person name="Foster-Nyarko E."/>
            <person name="Jarju S."/>
            <person name="Secka A."/>
            <person name="Antonio M."/>
            <person name="Oren A."/>
            <person name="Chaudhuri R.R."/>
            <person name="La Ragione R."/>
            <person name="Hildebrand F."/>
            <person name="Pallen M.J."/>
        </authorList>
    </citation>
    <scope>NUCLEOTIDE SEQUENCE</scope>
    <source>
        <strain evidence="2">ChiHjej12B11-9195</strain>
    </source>
</reference>
<name>A0A9D1ZS03_9MICC</name>
<keyword evidence="1" id="KW-0472">Membrane</keyword>
<keyword evidence="1" id="KW-0812">Transmembrane</keyword>
<dbReference type="Proteomes" id="UP000824134">
    <property type="component" value="Unassembled WGS sequence"/>
</dbReference>
<dbReference type="AlphaFoldDB" id="A0A9D1ZS03"/>
<organism evidence="2 3">
    <name type="scientific">Candidatus Rothia avicola</name>
    <dbReference type="NCBI Taxonomy" id="2840478"/>
    <lineage>
        <taxon>Bacteria</taxon>
        <taxon>Bacillati</taxon>
        <taxon>Actinomycetota</taxon>
        <taxon>Actinomycetes</taxon>
        <taxon>Micrococcales</taxon>
        <taxon>Micrococcaceae</taxon>
        <taxon>Rothia</taxon>
    </lineage>
</organism>
<keyword evidence="1" id="KW-1133">Transmembrane helix</keyword>
<evidence type="ECO:0000313" key="2">
    <source>
        <dbReference type="EMBL" id="HIY94729.1"/>
    </source>
</evidence>
<comment type="caution">
    <text evidence="2">The sequence shown here is derived from an EMBL/GenBank/DDBJ whole genome shotgun (WGS) entry which is preliminary data.</text>
</comment>
<evidence type="ECO:0000313" key="3">
    <source>
        <dbReference type="Proteomes" id="UP000824134"/>
    </source>
</evidence>
<dbReference type="EMBL" id="DXCN01000032">
    <property type="protein sequence ID" value="HIY94729.1"/>
    <property type="molecule type" value="Genomic_DNA"/>
</dbReference>
<protein>
    <submittedName>
        <fullName evidence="2">Uncharacterized protein</fullName>
    </submittedName>
</protein>
<proteinExistence type="predicted"/>
<feature type="transmembrane region" description="Helical" evidence="1">
    <location>
        <begin position="7"/>
        <end position="24"/>
    </location>
</feature>